<reference evidence="2" key="1">
    <citation type="submission" date="2020-02" db="EMBL/GenBank/DDBJ databases">
        <authorList>
            <person name="Meier V. D."/>
        </authorList>
    </citation>
    <scope>NUCLEOTIDE SEQUENCE</scope>
    <source>
        <strain evidence="2">AVDCRST_MAG25</strain>
    </source>
</reference>
<feature type="compositionally biased region" description="Basic residues" evidence="1">
    <location>
        <begin position="181"/>
        <end position="193"/>
    </location>
</feature>
<keyword evidence="2" id="KW-0378">Hydrolase</keyword>
<feature type="region of interest" description="Disordered" evidence="1">
    <location>
        <begin position="1"/>
        <end position="110"/>
    </location>
</feature>
<feature type="non-terminal residue" evidence="2">
    <location>
        <position position="204"/>
    </location>
</feature>
<protein>
    <submittedName>
        <fullName evidence="2">Uncharacterized lipoprotein aminopeptidase LpqL</fullName>
    </submittedName>
</protein>
<name>A0A6J4RNS1_9ACTN</name>
<keyword evidence="2" id="KW-0449">Lipoprotein</keyword>
<keyword evidence="2" id="KW-0645">Protease</keyword>
<evidence type="ECO:0000313" key="2">
    <source>
        <dbReference type="EMBL" id="CAA9477338.1"/>
    </source>
</evidence>
<dbReference type="GO" id="GO:0004177">
    <property type="term" value="F:aminopeptidase activity"/>
    <property type="evidence" value="ECO:0007669"/>
    <property type="project" value="UniProtKB-KW"/>
</dbReference>
<feature type="compositionally biased region" description="Gly residues" evidence="1">
    <location>
        <begin position="14"/>
        <end position="26"/>
    </location>
</feature>
<sequence>APPCITGPCPSGVPGAGGGLRRGGGASPRRRREAPFGVDARGHPGACSALSGDSGRQRGEQGGGHDGLRRLRGLRRGRAKKGRLRGRDPALRDPVLPGDPARPSGACRPGRAALSGGGRLLDAPFLGFGGGRGAGQVGRPRRGRRVVERLRDLGLPGLRPGRGGAHEARGLSVRGEGVERRGRRGLRRRHLQRGRAGPDRRAEG</sequence>
<evidence type="ECO:0000256" key="1">
    <source>
        <dbReference type="SAM" id="MobiDB-lite"/>
    </source>
</evidence>
<proteinExistence type="predicted"/>
<dbReference type="AlphaFoldDB" id="A0A6J4RNS1"/>
<feature type="compositionally biased region" description="Basic residues" evidence="1">
    <location>
        <begin position="70"/>
        <end position="84"/>
    </location>
</feature>
<dbReference type="EMBL" id="CADCVI010000163">
    <property type="protein sequence ID" value="CAA9477338.1"/>
    <property type="molecule type" value="Genomic_DNA"/>
</dbReference>
<gene>
    <name evidence="2" type="ORF">AVDCRST_MAG25-2519</name>
</gene>
<keyword evidence="2" id="KW-0031">Aminopeptidase</keyword>
<accession>A0A6J4RNS1</accession>
<organism evidence="2">
    <name type="scientific">uncultured Rubrobacteraceae bacterium</name>
    <dbReference type="NCBI Taxonomy" id="349277"/>
    <lineage>
        <taxon>Bacteria</taxon>
        <taxon>Bacillati</taxon>
        <taxon>Actinomycetota</taxon>
        <taxon>Rubrobacteria</taxon>
        <taxon>Rubrobacterales</taxon>
        <taxon>Rubrobacteraceae</taxon>
        <taxon>environmental samples</taxon>
    </lineage>
</organism>
<feature type="non-terminal residue" evidence="2">
    <location>
        <position position="1"/>
    </location>
</feature>
<feature type="region of interest" description="Disordered" evidence="1">
    <location>
        <begin position="154"/>
        <end position="204"/>
    </location>
</feature>